<dbReference type="InterPro" id="IPR024968">
    <property type="entry name" value="SlpA_C_lactobacillus"/>
</dbReference>
<proteinExistence type="predicted"/>
<evidence type="ECO:0000256" key="1">
    <source>
        <dbReference type="ARBA" id="ARBA00022729"/>
    </source>
</evidence>
<dbReference type="InterPro" id="IPR005046">
    <property type="entry name" value="DUF285"/>
</dbReference>
<dbReference type="Pfam" id="PF03382">
    <property type="entry name" value="DUF285"/>
    <property type="match status" value="1"/>
</dbReference>
<feature type="compositionally biased region" description="Polar residues" evidence="2">
    <location>
        <begin position="113"/>
        <end position="134"/>
    </location>
</feature>
<dbReference type="Pfam" id="PF19258">
    <property type="entry name" value="KxYKxGKxW_sig"/>
    <property type="match status" value="1"/>
</dbReference>
<dbReference type="NCBIfam" id="TIGR03715">
    <property type="entry name" value="KxYKxGKxW"/>
    <property type="match status" value="1"/>
</dbReference>
<feature type="domain" description="S-layer protein C-terminal" evidence="3">
    <location>
        <begin position="569"/>
        <end position="611"/>
    </location>
</feature>
<evidence type="ECO:0000259" key="3">
    <source>
        <dbReference type="Pfam" id="PF03217"/>
    </source>
</evidence>
<comment type="caution">
    <text evidence="4">The sequence shown here is derived from an EMBL/GenBank/DDBJ whole genome shotgun (WGS) entry which is preliminary data.</text>
</comment>
<feature type="region of interest" description="Disordered" evidence="2">
    <location>
        <begin position="533"/>
        <end position="554"/>
    </location>
</feature>
<keyword evidence="5" id="KW-1185">Reference proteome</keyword>
<feature type="compositionally biased region" description="Low complexity" evidence="2">
    <location>
        <begin position="535"/>
        <end position="548"/>
    </location>
</feature>
<dbReference type="PATRIC" id="fig|1423774.3.peg.403"/>
<dbReference type="EMBL" id="AZFV01000012">
    <property type="protein sequence ID" value="KRM17146.1"/>
    <property type="molecule type" value="Genomic_DNA"/>
</dbReference>
<keyword evidence="1" id="KW-0732">Signal</keyword>
<dbReference type="STRING" id="1423774.FD31_GL000391"/>
<feature type="region of interest" description="Disordered" evidence="2">
    <location>
        <begin position="53"/>
        <end position="152"/>
    </location>
</feature>
<dbReference type="AlphaFoldDB" id="A0A0R1WGI2"/>
<dbReference type="Proteomes" id="UP000051302">
    <property type="component" value="Unassembled WGS sequence"/>
</dbReference>
<organism evidence="4 5">
    <name type="scientific">Companilactobacillus nantensis DSM 16982</name>
    <dbReference type="NCBI Taxonomy" id="1423774"/>
    <lineage>
        <taxon>Bacteria</taxon>
        <taxon>Bacillati</taxon>
        <taxon>Bacillota</taxon>
        <taxon>Bacilli</taxon>
        <taxon>Lactobacillales</taxon>
        <taxon>Lactobacillaceae</taxon>
        <taxon>Companilactobacillus</taxon>
    </lineage>
</organism>
<dbReference type="Pfam" id="PF03217">
    <property type="entry name" value="SlpA"/>
    <property type="match status" value="2"/>
</dbReference>
<feature type="compositionally biased region" description="Polar residues" evidence="2">
    <location>
        <begin position="53"/>
        <end position="73"/>
    </location>
</feature>
<feature type="domain" description="S-layer protein C-terminal" evidence="3">
    <location>
        <begin position="634"/>
        <end position="678"/>
    </location>
</feature>
<evidence type="ECO:0000313" key="5">
    <source>
        <dbReference type="Proteomes" id="UP000051302"/>
    </source>
</evidence>
<sequence length="684" mass="75492">MRFQQLKHGSNIVLRKKMYKSGKNWVTKSTLGLVGGLALFGVSQLTVVKADVTPSQATSETQSVNQSDTTVATEISVPTEGVTSEVKNRAVSEVTESTTPTPATESAGINEVDGSNSLPTVSKDQASNGQATNSDVDEPNSEEMSGTWGSVNWEVKDDTAGRTLYLNGGTLDNTSYDGTTDNNPWSESLRSTIKRISFGNYSTEKVVAGTSTSGLFRNFTSLETIFNEENFDTTNTTDMSYMFAGDSSLKNVNTSPWMWTNMTNFSHMFYQDTSLEAVSFPPNTGMSQADKSKMDYTSMFEGDSKIKLLQIALLDMSETDKNKDFLKGVTDLQYLVLSNRSKLTNSGLGVGMRDNRDMSAGSTGWISSSSPSEYKNTADLVAIYDGISDDVTATAWTNYKPYIIKIYAEDMNGNSFGDPIEINLPKGDLETKEIDFSNQFSKLDGYGKFISGDESTGKGSYAFEYNPEQITDPSKDNSQPYYIANDNDDTGFTYITSMIGSILDIEDDHLDESLLEGTGSGFDFHLVYDKKPSENNSNSGSGSGSTSTREVEGVEETLNTYKDAPEVQLYDDNGETIADRKLAPNSDWYTDSLMTLNGIKYYRVATNQWVKENDVYLYYNHAINIQVNNGTIANLVTSSGKAVTDRALQANSDWYTDRYTYINNVKYYRVATNEFVCVNDVQEY</sequence>
<feature type="compositionally biased region" description="Low complexity" evidence="2">
    <location>
        <begin position="91"/>
        <end position="107"/>
    </location>
</feature>
<name>A0A0R1WGI2_9LACO</name>
<accession>A0A0R1WGI2</accession>
<dbReference type="InterPro" id="IPR022263">
    <property type="entry name" value="KxYKxGKxW"/>
</dbReference>
<dbReference type="RefSeq" id="WP_057891969.1">
    <property type="nucleotide sequence ID" value="NZ_AZFV01000012.1"/>
</dbReference>
<evidence type="ECO:0000313" key="4">
    <source>
        <dbReference type="EMBL" id="KRM17146.1"/>
    </source>
</evidence>
<protein>
    <recommendedName>
        <fullName evidence="3">S-layer protein C-terminal domain-containing protein</fullName>
    </recommendedName>
</protein>
<reference evidence="4 5" key="1">
    <citation type="journal article" date="2015" name="Genome Announc.">
        <title>Expanding the biotechnology potential of lactobacilli through comparative genomics of 213 strains and associated genera.</title>
        <authorList>
            <person name="Sun Z."/>
            <person name="Harris H.M."/>
            <person name="McCann A."/>
            <person name="Guo C."/>
            <person name="Argimon S."/>
            <person name="Zhang W."/>
            <person name="Yang X."/>
            <person name="Jeffery I.B."/>
            <person name="Cooney J.C."/>
            <person name="Kagawa T.F."/>
            <person name="Liu W."/>
            <person name="Song Y."/>
            <person name="Salvetti E."/>
            <person name="Wrobel A."/>
            <person name="Rasinkangas P."/>
            <person name="Parkhill J."/>
            <person name="Rea M.C."/>
            <person name="O'Sullivan O."/>
            <person name="Ritari J."/>
            <person name="Douillard F.P."/>
            <person name="Paul Ross R."/>
            <person name="Yang R."/>
            <person name="Briner A.E."/>
            <person name="Felis G.E."/>
            <person name="de Vos W.M."/>
            <person name="Barrangou R."/>
            <person name="Klaenhammer T.R."/>
            <person name="Caufield P.W."/>
            <person name="Cui Y."/>
            <person name="Zhang H."/>
            <person name="O'Toole P.W."/>
        </authorList>
    </citation>
    <scope>NUCLEOTIDE SEQUENCE [LARGE SCALE GENOMIC DNA]</scope>
    <source>
        <strain evidence="4 5">DSM 16982</strain>
    </source>
</reference>
<evidence type="ECO:0000256" key="2">
    <source>
        <dbReference type="SAM" id="MobiDB-lite"/>
    </source>
</evidence>
<gene>
    <name evidence="4" type="ORF">FD31_GL000391</name>
</gene>